<organism evidence="1 2">
    <name type="scientific">Anopheles merus</name>
    <name type="common">Mosquito</name>
    <dbReference type="NCBI Taxonomy" id="30066"/>
    <lineage>
        <taxon>Eukaryota</taxon>
        <taxon>Metazoa</taxon>
        <taxon>Ecdysozoa</taxon>
        <taxon>Arthropoda</taxon>
        <taxon>Hexapoda</taxon>
        <taxon>Insecta</taxon>
        <taxon>Pterygota</taxon>
        <taxon>Neoptera</taxon>
        <taxon>Endopterygota</taxon>
        <taxon>Diptera</taxon>
        <taxon>Nematocera</taxon>
        <taxon>Culicoidea</taxon>
        <taxon>Culicidae</taxon>
        <taxon>Anophelinae</taxon>
        <taxon>Anopheles</taxon>
    </lineage>
</organism>
<accession>A0A182V0P7</accession>
<name>A0A182V0P7_ANOME</name>
<evidence type="ECO:0000313" key="2">
    <source>
        <dbReference type="Proteomes" id="UP000075903"/>
    </source>
</evidence>
<dbReference type="EnsemblMetazoa" id="AMEM006900-RA">
    <property type="protein sequence ID" value="AMEM006900-PA"/>
    <property type="gene ID" value="AMEM006900"/>
</dbReference>
<sequence length="171" mass="19089">MNPLVSFVESVTRNGGTKWSKLTDCDSRSTSRWELIGSASSASVCSPRLANVSSTWMGCMHRWQEKLTLTFATDIAWRTAAGLMISEHRFKTEGDTIRTMMDTIAKTKRTKTAMGTGLVDKALLDAGFHSFFVLPAIFFVELRCHRIGRRLRAGVDIFWTGSLYETANQGL</sequence>
<evidence type="ECO:0000313" key="1">
    <source>
        <dbReference type="EnsemblMetazoa" id="AMEM006900-PA"/>
    </source>
</evidence>
<protein>
    <submittedName>
        <fullName evidence="1">Uncharacterized protein</fullName>
    </submittedName>
</protein>
<reference evidence="1" key="1">
    <citation type="submission" date="2020-05" db="UniProtKB">
        <authorList>
            <consortium name="EnsemblMetazoa"/>
        </authorList>
    </citation>
    <scope>IDENTIFICATION</scope>
    <source>
        <strain evidence="1">MAF</strain>
    </source>
</reference>
<dbReference type="Proteomes" id="UP000075903">
    <property type="component" value="Unassembled WGS sequence"/>
</dbReference>
<dbReference type="AlphaFoldDB" id="A0A182V0P7"/>
<keyword evidence="2" id="KW-1185">Reference proteome</keyword>
<dbReference type="VEuPathDB" id="VectorBase:AMEM006900"/>
<proteinExistence type="predicted"/>